<keyword evidence="1" id="KW-0472">Membrane</keyword>
<name>A0A1H1QF86_9MICO</name>
<reference evidence="3" key="1">
    <citation type="submission" date="2016-10" db="EMBL/GenBank/DDBJ databases">
        <authorList>
            <person name="Varghese N."/>
            <person name="Submissions S."/>
        </authorList>
    </citation>
    <scope>NUCLEOTIDE SEQUENCE [LARGE SCALE GENOMIC DNA]</scope>
    <source>
        <strain evidence="3">DSM 21772</strain>
    </source>
</reference>
<keyword evidence="3" id="KW-1185">Reference proteome</keyword>
<evidence type="ECO:0000313" key="2">
    <source>
        <dbReference type="EMBL" id="SDS22095.1"/>
    </source>
</evidence>
<sequence>MDYALIENLFRIGIFGFAGVMILVGLGCLVALARAPYRKK</sequence>
<protein>
    <submittedName>
        <fullName evidence="2">Uncharacterized protein</fullName>
    </submittedName>
</protein>
<accession>A0A1H1QF86</accession>
<proteinExistence type="predicted"/>
<dbReference type="STRING" id="412690.SAMN04489834_1079"/>
<evidence type="ECO:0000256" key="1">
    <source>
        <dbReference type="SAM" id="Phobius"/>
    </source>
</evidence>
<dbReference type="RefSeq" id="WP_267892606.1">
    <property type="nucleotide sequence ID" value="NZ_LT629742.1"/>
</dbReference>
<organism evidence="2 3">
    <name type="scientific">Microterricola viridarii</name>
    <dbReference type="NCBI Taxonomy" id="412690"/>
    <lineage>
        <taxon>Bacteria</taxon>
        <taxon>Bacillati</taxon>
        <taxon>Actinomycetota</taxon>
        <taxon>Actinomycetes</taxon>
        <taxon>Micrococcales</taxon>
        <taxon>Microbacteriaceae</taxon>
        <taxon>Microterricola</taxon>
    </lineage>
</organism>
<keyword evidence="1" id="KW-1133">Transmembrane helix</keyword>
<feature type="transmembrane region" description="Helical" evidence="1">
    <location>
        <begin position="12"/>
        <end position="33"/>
    </location>
</feature>
<dbReference type="Proteomes" id="UP000181956">
    <property type="component" value="Chromosome I"/>
</dbReference>
<keyword evidence="1" id="KW-0812">Transmembrane</keyword>
<dbReference type="AlphaFoldDB" id="A0A1H1QF86"/>
<evidence type="ECO:0000313" key="3">
    <source>
        <dbReference type="Proteomes" id="UP000181956"/>
    </source>
</evidence>
<dbReference type="EMBL" id="LT629742">
    <property type="protein sequence ID" value="SDS22095.1"/>
    <property type="molecule type" value="Genomic_DNA"/>
</dbReference>
<gene>
    <name evidence="2" type="ORF">SAMN04489834_1079</name>
</gene>